<feature type="modified residue" description="4-aspartylphosphate" evidence="9">
    <location>
        <position position="57"/>
    </location>
</feature>
<evidence type="ECO:0000313" key="14">
    <source>
        <dbReference type="Proteomes" id="UP000000442"/>
    </source>
</evidence>
<dbReference type="InterPro" id="IPR035965">
    <property type="entry name" value="PAS-like_dom_sf"/>
</dbReference>
<dbReference type="SUPFAM" id="SSF47384">
    <property type="entry name" value="Homodimeric domain of signal transducing histidine kinase"/>
    <property type="match status" value="1"/>
</dbReference>
<evidence type="ECO:0000313" key="13">
    <source>
        <dbReference type="EMBL" id="ACN16167.1"/>
    </source>
</evidence>
<dbReference type="RefSeq" id="WP_015904929.1">
    <property type="nucleotide sequence ID" value="NC_012108.1"/>
</dbReference>
<keyword evidence="14" id="KW-1185">Reference proteome</keyword>
<dbReference type="SMART" id="SM00387">
    <property type="entry name" value="HATPase_c"/>
    <property type="match status" value="1"/>
</dbReference>
<dbReference type="eggNOG" id="COG5002">
    <property type="taxonomic scope" value="Bacteria"/>
</dbReference>
<feature type="domain" description="PAS" evidence="12">
    <location>
        <begin position="148"/>
        <end position="183"/>
    </location>
</feature>
<evidence type="ECO:0000256" key="2">
    <source>
        <dbReference type="ARBA" id="ARBA00012438"/>
    </source>
</evidence>
<dbReference type="GO" id="GO:0000155">
    <property type="term" value="F:phosphorelay sensor kinase activity"/>
    <property type="evidence" value="ECO:0007669"/>
    <property type="project" value="InterPro"/>
</dbReference>
<dbReference type="SUPFAM" id="SSF52172">
    <property type="entry name" value="CheY-like"/>
    <property type="match status" value="1"/>
</dbReference>
<dbReference type="Pfam" id="PF00512">
    <property type="entry name" value="HisKA"/>
    <property type="match status" value="1"/>
</dbReference>
<evidence type="ECO:0000256" key="1">
    <source>
        <dbReference type="ARBA" id="ARBA00000085"/>
    </source>
</evidence>
<dbReference type="Pfam" id="PF00072">
    <property type="entry name" value="Response_reg"/>
    <property type="match status" value="1"/>
</dbReference>
<evidence type="ECO:0000256" key="3">
    <source>
        <dbReference type="ARBA" id="ARBA00022553"/>
    </source>
</evidence>
<protein>
    <recommendedName>
        <fullName evidence="2">histidine kinase</fullName>
        <ecNumber evidence="2">2.7.13.3</ecNumber>
    </recommendedName>
</protein>
<feature type="domain" description="Histidine kinase" evidence="10">
    <location>
        <begin position="280"/>
        <end position="500"/>
    </location>
</feature>
<dbReference type="InterPro" id="IPR005467">
    <property type="entry name" value="His_kinase_dom"/>
</dbReference>
<keyword evidence="8" id="KW-0804">Transcription</keyword>
<dbReference type="CDD" id="cd00082">
    <property type="entry name" value="HisKA"/>
    <property type="match status" value="1"/>
</dbReference>
<accession>C0QKS7</accession>
<dbReference type="STRING" id="177437.HRM2_30840"/>
<dbReference type="PROSITE" id="PS50112">
    <property type="entry name" value="PAS"/>
    <property type="match status" value="1"/>
</dbReference>
<evidence type="ECO:0000256" key="6">
    <source>
        <dbReference type="ARBA" id="ARBA00023012"/>
    </source>
</evidence>
<dbReference type="Pfam" id="PF00989">
    <property type="entry name" value="PAS"/>
    <property type="match status" value="1"/>
</dbReference>
<evidence type="ECO:0000256" key="8">
    <source>
        <dbReference type="ARBA" id="ARBA00023163"/>
    </source>
</evidence>
<dbReference type="SMART" id="SM00091">
    <property type="entry name" value="PAS"/>
    <property type="match status" value="1"/>
</dbReference>
<keyword evidence="7" id="KW-0805">Transcription regulation</keyword>
<dbReference type="Gene3D" id="3.30.450.20">
    <property type="entry name" value="PAS domain"/>
    <property type="match status" value="1"/>
</dbReference>
<dbReference type="PRINTS" id="PR00344">
    <property type="entry name" value="BCTRLSENSOR"/>
</dbReference>
<dbReference type="InterPro" id="IPR000014">
    <property type="entry name" value="PAS"/>
</dbReference>
<evidence type="ECO:0000256" key="5">
    <source>
        <dbReference type="ARBA" id="ARBA00022777"/>
    </source>
</evidence>
<evidence type="ECO:0000259" key="10">
    <source>
        <dbReference type="PROSITE" id="PS50109"/>
    </source>
</evidence>
<organism evidence="13 14">
    <name type="scientific">Desulforapulum autotrophicum (strain ATCC 43914 / DSM 3382 / VKM B-1955 / HRM2)</name>
    <name type="common">Desulfobacterium autotrophicum</name>
    <dbReference type="NCBI Taxonomy" id="177437"/>
    <lineage>
        <taxon>Bacteria</taxon>
        <taxon>Pseudomonadati</taxon>
        <taxon>Thermodesulfobacteriota</taxon>
        <taxon>Desulfobacteria</taxon>
        <taxon>Desulfobacterales</taxon>
        <taxon>Desulfobacteraceae</taxon>
        <taxon>Desulforapulum</taxon>
    </lineage>
</organism>
<dbReference type="Gene3D" id="3.40.50.2300">
    <property type="match status" value="1"/>
</dbReference>
<dbReference type="EMBL" id="CP001087">
    <property type="protein sequence ID" value="ACN16167.1"/>
    <property type="molecule type" value="Genomic_DNA"/>
</dbReference>
<dbReference type="Gene3D" id="1.10.287.130">
    <property type="match status" value="1"/>
</dbReference>
<gene>
    <name evidence="13" type="primary">phoR</name>
    <name evidence="13" type="ordered locus">HRM2_30840</name>
</gene>
<dbReference type="GO" id="GO:0006355">
    <property type="term" value="P:regulation of DNA-templated transcription"/>
    <property type="evidence" value="ECO:0007669"/>
    <property type="project" value="InterPro"/>
</dbReference>
<dbReference type="Proteomes" id="UP000000442">
    <property type="component" value="Chromosome"/>
</dbReference>
<keyword evidence="6" id="KW-0902">Two-component regulatory system</keyword>
<keyword evidence="5" id="KW-0418">Kinase</keyword>
<evidence type="ECO:0000256" key="4">
    <source>
        <dbReference type="ARBA" id="ARBA00022679"/>
    </source>
</evidence>
<dbReference type="InterPro" id="IPR004358">
    <property type="entry name" value="Sig_transdc_His_kin-like_C"/>
</dbReference>
<dbReference type="CDD" id="cd00075">
    <property type="entry name" value="HATPase"/>
    <property type="match status" value="1"/>
</dbReference>
<dbReference type="InterPro" id="IPR036890">
    <property type="entry name" value="HATPase_C_sf"/>
</dbReference>
<dbReference type="KEGG" id="dat:HRM2_30840"/>
<name>C0QKS7_DESAH</name>
<dbReference type="Gene3D" id="3.30.565.10">
    <property type="entry name" value="Histidine kinase-like ATPase, C-terminal domain"/>
    <property type="match status" value="1"/>
</dbReference>
<dbReference type="Pfam" id="PF02518">
    <property type="entry name" value="HATPase_c"/>
    <property type="match status" value="1"/>
</dbReference>
<dbReference type="FunFam" id="3.40.50.2300:FF:000018">
    <property type="entry name" value="DNA-binding transcriptional regulator NtrC"/>
    <property type="match status" value="1"/>
</dbReference>
<dbReference type="InterPro" id="IPR003594">
    <property type="entry name" value="HATPase_dom"/>
</dbReference>
<dbReference type="InterPro" id="IPR036097">
    <property type="entry name" value="HisK_dim/P_sf"/>
</dbReference>
<dbReference type="AlphaFoldDB" id="C0QKS7"/>
<sequence>MERLNPEKIVVIDDESSLREGAQRILSRMGYEVFLAERGEEGLNIINSHPISIALLDMKMPGMDGMEVLKEIMAMNRGIIVIVITGYATVETAIQAMKMGAYDFIPKPYEPDQLRMVIKRANETLRLKINAQRMERERRRTLADLNTEQSRIHTILESLPNGVLVTDSQGEVVLLNPACYKLLHIDTDKKVPGKKPAGSICEYVNDEEVCALVMDISRGRYIDYNDIPSKEIKISNETYLLVLCRPVLGEKKECMGTVVNIMDISTIKVLDQLKSEFVAKVSHELRSPLSTIHEQLKMVMGGLGQTIGGDDQHLLSRAREKTGGLISTIGDLLDLSRIEAGMEIKELKEVQLDDLLKAICEFLEVRAAAKQQTLTFTPPETPVPPIKGDPLALESVFGNLISNAIIYTPEKGTIQVDCTVTGTNLRVRVKDNGFGIDARYMDKIFERFYRIKNERTRYITGTGLGLPIVKGIVDAMNGYIDVESEVNQGTTFTVILPLKQPQGGI</sequence>
<evidence type="ECO:0000259" key="12">
    <source>
        <dbReference type="PROSITE" id="PS50112"/>
    </source>
</evidence>
<keyword evidence="4 13" id="KW-0808">Transferase</keyword>
<keyword evidence="3 9" id="KW-0597">Phosphoprotein</keyword>
<dbReference type="EC" id="2.7.13.3" evidence="2"/>
<dbReference type="PANTHER" id="PTHR43047">
    <property type="entry name" value="TWO-COMPONENT HISTIDINE PROTEIN KINASE"/>
    <property type="match status" value="1"/>
</dbReference>
<evidence type="ECO:0000256" key="7">
    <source>
        <dbReference type="ARBA" id="ARBA00023015"/>
    </source>
</evidence>
<dbReference type="PANTHER" id="PTHR43047:SF72">
    <property type="entry name" value="OSMOSENSING HISTIDINE PROTEIN KINASE SLN1"/>
    <property type="match status" value="1"/>
</dbReference>
<dbReference type="GO" id="GO:0009927">
    <property type="term" value="F:histidine phosphotransfer kinase activity"/>
    <property type="evidence" value="ECO:0007669"/>
    <property type="project" value="TreeGrafter"/>
</dbReference>
<dbReference type="SMART" id="SM00448">
    <property type="entry name" value="REC"/>
    <property type="match status" value="1"/>
</dbReference>
<proteinExistence type="predicted"/>
<evidence type="ECO:0000259" key="11">
    <source>
        <dbReference type="PROSITE" id="PS50110"/>
    </source>
</evidence>
<reference evidence="13 14" key="1">
    <citation type="journal article" date="2009" name="Environ. Microbiol.">
        <title>Genome sequence of Desulfobacterium autotrophicum HRM2, a marine sulfate reducer oxidizing organic carbon completely to carbon dioxide.</title>
        <authorList>
            <person name="Strittmatter A.W."/>
            <person name="Liesegang H."/>
            <person name="Rabus R."/>
            <person name="Decker I."/>
            <person name="Amann J."/>
            <person name="Andres S."/>
            <person name="Henne A."/>
            <person name="Fricke W.F."/>
            <person name="Martinez-Arias R."/>
            <person name="Bartels D."/>
            <person name="Goesmann A."/>
            <person name="Krause L."/>
            <person name="Puehler A."/>
            <person name="Klenk H.P."/>
            <person name="Richter M."/>
            <person name="Schuler M."/>
            <person name="Gloeckner F.O."/>
            <person name="Meyerdierks A."/>
            <person name="Gottschalk G."/>
            <person name="Amann R."/>
        </authorList>
    </citation>
    <scope>NUCLEOTIDE SEQUENCE [LARGE SCALE GENOMIC DNA]</scope>
    <source>
        <strain evidence="14">ATCC 43914 / DSM 3382 / HRM2</strain>
    </source>
</reference>
<dbReference type="FunFam" id="3.30.565.10:FF:000006">
    <property type="entry name" value="Sensor histidine kinase WalK"/>
    <property type="match status" value="1"/>
</dbReference>
<dbReference type="HOGENOM" id="CLU_000445_114_72_7"/>
<dbReference type="InterPro" id="IPR013767">
    <property type="entry name" value="PAS_fold"/>
</dbReference>
<feature type="domain" description="Response regulatory" evidence="11">
    <location>
        <begin position="8"/>
        <end position="122"/>
    </location>
</feature>
<dbReference type="GO" id="GO:0005886">
    <property type="term" value="C:plasma membrane"/>
    <property type="evidence" value="ECO:0007669"/>
    <property type="project" value="TreeGrafter"/>
</dbReference>
<dbReference type="InterPro" id="IPR011006">
    <property type="entry name" value="CheY-like_superfamily"/>
</dbReference>
<dbReference type="PROSITE" id="PS50110">
    <property type="entry name" value="RESPONSE_REGULATORY"/>
    <property type="match status" value="1"/>
</dbReference>
<dbReference type="SUPFAM" id="SSF55785">
    <property type="entry name" value="PYP-like sensor domain (PAS domain)"/>
    <property type="match status" value="1"/>
</dbReference>
<dbReference type="InterPro" id="IPR003661">
    <property type="entry name" value="HisK_dim/P_dom"/>
</dbReference>
<dbReference type="SUPFAM" id="SSF55874">
    <property type="entry name" value="ATPase domain of HSP90 chaperone/DNA topoisomerase II/histidine kinase"/>
    <property type="match status" value="1"/>
</dbReference>
<dbReference type="InterPro" id="IPR001789">
    <property type="entry name" value="Sig_transdc_resp-reg_receiver"/>
</dbReference>
<comment type="catalytic activity">
    <reaction evidence="1">
        <text>ATP + protein L-histidine = ADP + protein N-phospho-L-histidine.</text>
        <dbReference type="EC" id="2.7.13.3"/>
    </reaction>
</comment>
<dbReference type="PROSITE" id="PS50109">
    <property type="entry name" value="HIS_KIN"/>
    <property type="match status" value="1"/>
</dbReference>
<dbReference type="SMART" id="SM00388">
    <property type="entry name" value="HisKA"/>
    <property type="match status" value="1"/>
</dbReference>
<evidence type="ECO:0000256" key="9">
    <source>
        <dbReference type="PROSITE-ProRule" id="PRU00169"/>
    </source>
</evidence>